<reference evidence="2" key="1">
    <citation type="submission" date="2022-07" db="EMBL/GenBank/DDBJ databases">
        <title>Phylogenomic reconstructions and comparative analyses of Kickxellomycotina fungi.</title>
        <authorList>
            <person name="Reynolds N.K."/>
            <person name="Stajich J.E."/>
            <person name="Barry K."/>
            <person name="Grigoriev I.V."/>
            <person name="Crous P."/>
            <person name="Smith M.E."/>
        </authorList>
    </citation>
    <scope>NUCLEOTIDE SEQUENCE</scope>
    <source>
        <strain evidence="2">NRRL 1566</strain>
    </source>
</reference>
<keyword evidence="1" id="KW-0472">Membrane</keyword>
<proteinExistence type="predicted"/>
<feature type="transmembrane region" description="Helical" evidence="1">
    <location>
        <begin position="16"/>
        <end position="38"/>
    </location>
</feature>
<accession>A0A9W8LXY1</accession>
<organism evidence="2 3">
    <name type="scientific">Coemansia brasiliensis</name>
    <dbReference type="NCBI Taxonomy" id="2650707"/>
    <lineage>
        <taxon>Eukaryota</taxon>
        <taxon>Fungi</taxon>
        <taxon>Fungi incertae sedis</taxon>
        <taxon>Zoopagomycota</taxon>
        <taxon>Kickxellomycotina</taxon>
        <taxon>Kickxellomycetes</taxon>
        <taxon>Kickxellales</taxon>
        <taxon>Kickxellaceae</taxon>
        <taxon>Coemansia</taxon>
    </lineage>
</organism>
<dbReference type="CDD" id="cd12087">
    <property type="entry name" value="TM_EGFR-like"/>
    <property type="match status" value="1"/>
</dbReference>
<sequence length="71" mass="7764">TIGETNNEGKSLSSGAIAGIVVGVVALLILVSLAIYWASRVSKKRRAEAYWDREMENMKSMRSLAQLPTKP</sequence>
<protein>
    <submittedName>
        <fullName evidence="2">Uncharacterized protein</fullName>
    </submittedName>
</protein>
<dbReference type="Proteomes" id="UP001139887">
    <property type="component" value="Unassembled WGS sequence"/>
</dbReference>
<keyword evidence="1" id="KW-0812">Transmembrane</keyword>
<keyword evidence="3" id="KW-1185">Reference proteome</keyword>
<dbReference type="OrthoDB" id="5598902at2759"/>
<evidence type="ECO:0000256" key="1">
    <source>
        <dbReference type="SAM" id="Phobius"/>
    </source>
</evidence>
<evidence type="ECO:0000313" key="3">
    <source>
        <dbReference type="Proteomes" id="UP001139887"/>
    </source>
</evidence>
<dbReference type="AlphaFoldDB" id="A0A9W8LXY1"/>
<gene>
    <name evidence="2" type="ORF">IWW36_004541</name>
</gene>
<comment type="caution">
    <text evidence="2">The sequence shown here is derived from an EMBL/GenBank/DDBJ whole genome shotgun (WGS) entry which is preliminary data.</text>
</comment>
<name>A0A9W8LXY1_9FUNG</name>
<evidence type="ECO:0000313" key="2">
    <source>
        <dbReference type="EMBL" id="KAJ2846025.1"/>
    </source>
</evidence>
<feature type="non-terminal residue" evidence="2">
    <location>
        <position position="1"/>
    </location>
</feature>
<keyword evidence="1" id="KW-1133">Transmembrane helix</keyword>
<dbReference type="EMBL" id="JANBUW010000642">
    <property type="protein sequence ID" value="KAJ2846025.1"/>
    <property type="molecule type" value="Genomic_DNA"/>
</dbReference>